<feature type="domain" description="RZZ complex subunit KNTC1/ROD C-terminal" evidence="1">
    <location>
        <begin position="1319"/>
        <end position="1727"/>
    </location>
</feature>
<proteinExistence type="predicted"/>
<dbReference type="PANTHER" id="PTHR15688:SF1">
    <property type="entry name" value="KINETOCHORE-ASSOCIATED PROTEIN 1"/>
    <property type="match status" value="1"/>
</dbReference>
<reference evidence="5" key="1">
    <citation type="journal article" date="2023" name="Insect Mol. Biol.">
        <title>Genome sequencing provides insights into the evolution of gene families encoding plant cell wall-degrading enzymes in longhorned beetles.</title>
        <authorList>
            <person name="Shin N.R."/>
            <person name="Okamura Y."/>
            <person name="Kirsch R."/>
            <person name="Pauchet Y."/>
        </authorList>
    </citation>
    <scope>NUCLEOTIDE SEQUENCE</scope>
    <source>
        <strain evidence="5">MMC_N1</strain>
    </source>
</reference>
<sequence>MEDFAIIESGFSNADETINFGTRAIGHDSLYEISTIACFKCSEDNTGVAEVVLNSLVNNGKYTVYFYNSFKERVSIHSKSGSDDIEVNSEEMYDFGYILQQSTFSYPLLFVNGSEAETLFDDVLTMDDNNGNKQIVAVTRKNEQGESFLQLLNSDFSVVFSLKLSHPIHIIQLENASYETLIISKIFNNGVITELRAQCVCETEPELRLARLIKKQRFEEAEKFAKTFNMDPGVISKARAQIYVDKTDITSEDTEILISILETVDDDLFKLQCCSNVECYNSEDARRILTYGSKIMPKGQGSNKENAMLLQSLIVNTLFKFDTYMAVHSSYDSETWCRFVNSDLLEEMKNQLENFRIEEAIIICSRLDPETLERLTEDKIGEIMSILNNLPITIYQPFLPTFIPVAMSRHGSSVLPVFITWLQSKIFQLEKRDNYNFPEYGIKFAEFILKLLKVESDTCLSLQRQCTINMEGLDLLAALMEALKALQKLKTDFKINISLAEYLAGPKNVIRTLLNIVMAPEDYDHFLKEFLYKFMIQNHFEPDEIFLKEIKDLIKYDEAYWVNIVESILKYISSIKIKLEAVKEILENAQVPWCETIKKIGTVALQYSHPLVAGIKDILENEPRLVVLRNPKYKIKEKQITTVSELQYLVKRIVYINEPSMIDDIYQLCKTPRERVEASIILVQHFIRRNNFEEAMKVLDNNTKEDLFQCTKWLCSYAEVSINNTTSLHKLRDNYYNIAGSLFSRLVQCCDSELDAKRYEDDLRTLRGVYNINKHFQRCVTTDHLSSPFQKTKLLNELIDEAVNITEKGTSDITNILGLCDKLATYLSLDKDDILLKYCQKIAKFDVILESAEHLYKSECSPKNLCLAAVLLLRYVGTTYDMTPFSDSFNDSSCDGFLLPSNASDVFQSSEDSNNNFILGIKLAQSIVRKALVTVDADHLPEVIEVMNWVDSCFYLTRYQENPVEAELFKQIYHSEHTVPGVSAFSAVRNMIVTYVDFGQLVHEISTLPALVDTLCREGQQMTAYKLLVTFENALGQIKNLDPAVVKPLNVIISKRCLPQLLHAVVSAKHIDLSLFHNLLLACQKDYFKYVKHYLKLYKRQPRKLRDIALVGIQLLDYHKVIADARDTLVDAVLSCKYWNKLKADISNSIPYDVFFKMTCAPRLKQLIRLNAVDVGMICDYCNDYNLDVQAYYMEYLKSSFVNWKPRYEVKIDIDGKRNLILKKDEHSLHIQCQEIIDVIKDKEAAFALMNKIWDVANFYHYEVFICILKILSNNGRVEATRNSDMPMLIFLKSYRRFSSPSQSEKEQWYTVFPDSQSLDPLSEFRLPFIQMLFTYDIWNIIRPEINLKSYRCWFNAVNILRKNLKKDDICIYAVKDVMVHFKVTSGILGENTGTWVLYPKFEDLFAEVDECLQHISDLERATSVVYHLMYHTPDGADKVNAAQLSFKYAKKYKETHPNSPDVEKAFVKVKNKYYSFSAMHILHIFQLTDNKYIQLVAQPEDLIDALYMDDKILKQADSVDLSCPDINKAVDAIAELFGMQIRQIRYNLLTRWLTISSTDIDFDSTTTVIFPGVAKTSNIGDDNLKRATYLCSSEKSFWQPYVLKVGLNDDNPGDSEHNNFAFKAKALKCFCAISNIETITRLTEGSYKDILNYIDKLSLLSELECLGIALNIETLDQYNKKDLLKRLSQIGKPAAFKVMAIICKTYVIKDLRYWEYIINNTVKLGMAWQVIVDDAFNLPNNLSGETLYEAYVNNFLMIQSCPVLYSLNFEKIIQKCIEAEKFEFAAILLLYLPEKTREIYVKDVLRSRTISLDLDNLSKSGVWGIRKLM</sequence>
<dbReference type="PANTHER" id="PTHR15688">
    <property type="entry name" value="KINETOCHORE-ASSOCIATED PROTEIN 1"/>
    <property type="match status" value="1"/>
</dbReference>
<evidence type="ECO:0000259" key="3">
    <source>
        <dbReference type="Pfam" id="PF24516"/>
    </source>
</evidence>
<dbReference type="InterPro" id="IPR052802">
    <property type="entry name" value="KNTC1"/>
</dbReference>
<dbReference type="Proteomes" id="UP001162164">
    <property type="component" value="Unassembled WGS sequence"/>
</dbReference>
<feature type="domain" description="KNTC1 second ARM-repeats" evidence="3">
    <location>
        <begin position="558"/>
        <end position="700"/>
    </location>
</feature>
<dbReference type="Pfam" id="PF10493">
    <property type="entry name" value="Rod_C"/>
    <property type="match status" value="1"/>
</dbReference>
<dbReference type="Pfam" id="PF24520">
    <property type="entry name" value="ARM_KNTC1_1st"/>
    <property type="match status" value="1"/>
</dbReference>
<dbReference type="InterPro" id="IPR055404">
    <property type="entry name" value="ARM_KNTC1_2nd"/>
</dbReference>
<name>A0ABQ9JKV2_9CUCU</name>
<feature type="domain" description="KNTC1 third ARM-repeats" evidence="2">
    <location>
        <begin position="1059"/>
        <end position="1270"/>
    </location>
</feature>
<accession>A0ABQ9JKV2</accession>
<dbReference type="InterPro" id="IPR055405">
    <property type="entry name" value="ARM_KNTC1_3rd"/>
</dbReference>
<keyword evidence="6" id="KW-1185">Reference proteome</keyword>
<dbReference type="InterPro" id="IPR019527">
    <property type="entry name" value="RZZ-complex_KNTC1/ROD_C"/>
</dbReference>
<dbReference type="Pfam" id="PF24516">
    <property type="entry name" value="ARM_KNTC1_2nd"/>
    <property type="match status" value="1"/>
</dbReference>
<evidence type="ECO:0000259" key="4">
    <source>
        <dbReference type="Pfam" id="PF24520"/>
    </source>
</evidence>
<evidence type="ECO:0000313" key="5">
    <source>
        <dbReference type="EMBL" id="KAJ8978820.1"/>
    </source>
</evidence>
<dbReference type="InterPro" id="IPR055403">
    <property type="entry name" value="ARM_KNTC1_1st"/>
</dbReference>
<dbReference type="EMBL" id="JAPWTJ010000400">
    <property type="protein sequence ID" value="KAJ8978820.1"/>
    <property type="molecule type" value="Genomic_DNA"/>
</dbReference>
<evidence type="ECO:0000313" key="6">
    <source>
        <dbReference type="Proteomes" id="UP001162164"/>
    </source>
</evidence>
<gene>
    <name evidence="5" type="ORF">NQ317_018911</name>
</gene>
<protein>
    <recommendedName>
        <fullName evidence="7">RZZ complex subunit KNTC1/ROD C-terminal domain-containing protein</fullName>
    </recommendedName>
</protein>
<evidence type="ECO:0000259" key="1">
    <source>
        <dbReference type="Pfam" id="PF10493"/>
    </source>
</evidence>
<evidence type="ECO:0008006" key="7">
    <source>
        <dbReference type="Google" id="ProtNLM"/>
    </source>
</evidence>
<organism evidence="5 6">
    <name type="scientific">Molorchus minor</name>
    <dbReference type="NCBI Taxonomy" id="1323400"/>
    <lineage>
        <taxon>Eukaryota</taxon>
        <taxon>Metazoa</taxon>
        <taxon>Ecdysozoa</taxon>
        <taxon>Arthropoda</taxon>
        <taxon>Hexapoda</taxon>
        <taxon>Insecta</taxon>
        <taxon>Pterygota</taxon>
        <taxon>Neoptera</taxon>
        <taxon>Endopterygota</taxon>
        <taxon>Coleoptera</taxon>
        <taxon>Polyphaga</taxon>
        <taxon>Cucujiformia</taxon>
        <taxon>Chrysomeloidea</taxon>
        <taxon>Cerambycidae</taxon>
        <taxon>Lamiinae</taxon>
        <taxon>Monochamini</taxon>
        <taxon>Molorchus</taxon>
    </lineage>
</organism>
<comment type="caution">
    <text evidence="5">The sequence shown here is derived from an EMBL/GenBank/DDBJ whole genome shotgun (WGS) entry which is preliminary data.</text>
</comment>
<evidence type="ECO:0000259" key="2">
    <source>
        <dbReference type="Pfam" id="PF24515"/>
    </source>
</evidence>
<feature type="domain" description="KNTC1 first ARM-repeats" evidence="4">
    <location>
        <begin position="211"/>
        <end position="442"/>
    </location>
</feature>
<dbReference type="Pfam" id="PF24515">
    <property type="entry name" value="ARM_KNTC1_3rd"/>
    <property type="match status" value="1"/>
</dbReference>